<reference evidence="1 2" key="1">
    <citation type="submission" date="2018-11" db="EMBL/GenBank/DDBJ databases">
        <title>Rhizobium chutanense sp. nov., isolated from root nodules of Phaseolus vulgaris in China.</title>
        <authorList>
            <person name="Huo Y."/>
        </authorList>
    </citation>
    <scope>NUCLEOTIDE SEQUENCE [LARGE SCALE GENOMIC DNA]</scope>
    <source>
        <strain evidence="1 2">C16</strain>
    </source>
</reference>
<dbReference type="EMBL" id="RJTJ01000009">
    <property type="protein sequence ID" value="RUM06399.1"/>
    <property type="molecule type" value="Genomic_DNA"/>
</dbReference>
<gene>
    <name evidence="1" type="ORF">EFR84_12275</name>
</gene>
<protein>
    <submittedName>
        <fullName evidence="1">Uncharacterized protein</fullName>
    </submittedName>
</protein>
<proteinExistence type="predicted"/>
<evidence type="ECO:0000313" key="1">
    <source>
        <dbReference type="EMBL" id="RUM06399.1"/>
    </source>
</evidence>
<name>A0A3S0T475_9HYPH</name>
<organism evidence="1 2">
    <name type="scientific">Rhizobium chutanense</name>
    <dbReference type="NCBI Taxonomy" id="2035448"/>
    <lineage>
        <taxon>Bacteria</taxon>
        <taxon>Pseudomonadati</taxon>
        <taxon>Pseudomonadota</taxon>
        <taxon>Alphaproteobacteria</taxon>
        <taxon>Hyphomicrobiales</taxon>
        <taxon>Rhizobiaceae</taxon>
        <taxon>Rhizobium/Agrobacterium group</taxon>
        <taxon>Rhizobium</taxon>
    </lineage>
</organism>
<comment type="caution">
    <text evidence="1">The sequence shown here is derived from an EMBL/GenBank/DDBJ whole genome shotgun (WGS) entry which is preliminary data.</text>
</comment>
<accession>A0A3S0T475</accession>
<dbReference type="Proteomes" id="UP000278081">
    <property type="component" value="Unassembled WGS sequence"/>
</dbReference>
<dbReference type="AlphaFoldDB" id="A0A3S0T475"/>
<sequence length="181" mass="20459">MSDPRHDRMLDAILDAQAEGAAGAVIEEWRIKQALTNGPSFTDAEKRILWLSPDTRALFMDIRREVRSEVRAKASEAGYGAPIRLLAASGDRREERIDGSGWSLWIFHDDIPGSEWSLSLELAENYVALLPKKMAVKLKDSGEKTWISGLPDGNRRIDAVWDEQKESPFERLRHYALSLDP</sequence>
<evidence type="ECO:0000313" key="2">
    <source>
        <dbReference type="Proteomes" id="UP000278081"/>
    </source>
</evidence>